<dbReference type="Pfam" id="PF05704">
    <property type="entry name" value="Caps_synth"/>
    <property type="match status" value="1"/>
</dbReference>
<evidence type="ECO:0000313" key="2">
    <source>
        <dbReference type="Proteomes" id="UP000184188"/>
    </source>
</evidence>
<dbReference type="Gene3D" id="3.90.550.20">
    <property type="match status" value="1"/>
</dbReference>
<gene>
    <name evidence="1" type="ORF">ASPZODRAFT_137036</name>
</gene>
<keyword evidence="2" id="KW-1185">Reference proteome</keyword>
<dbReference type="InterPro" id="IPR029044">
    <property type="entry name" value="Nucleotide-diphossugar_trans"/>
</dbReference>
<dbReference type="OrthoDB" id="409543at2759"/>
<dbReference type="VEuPathDB" id="FungiDB:ASPZODRAFT_137036"/>
<proteinExistence type="predicted"/>
<dbReference type="RefSeq" id="XP_022577159.1">
    <property type="nucleotide sequence ID" value="XM_022724198.1"/>
</dbReference>
<accession>A0A1L9S660</accession>
<dbReference type="GO" id="GO:0016757">
    <property type="term" value="F:glycosyltransferase activity"/>
    <property type="evidence" value="ECO:0007669"/>
    <property type="project" value="InterPro"/>
</dbReference>
<dbReference type="Proteomes" id="UP000184188">
    <property type="component" value="Unassembled WGS sequence"/>
</dbReference>
<dbReference type="GeneID" id="34610663"/>
<organism evidence="1 2">
    <name type="scientific">Penicilliopsis zonata CBS 506.65</name>
    <dbReference type="NCBI Taxonomy" id="1073090"/>
    <lineage>
        <taxon>Eukaryota</taxon>
        <taxon>Fungi</taxon>
        <taxon>Dikarya</taxon>
        <taxon>Ascomycota</taxon>
        <taxon>Pezizomycotina</taxon>
        <taxon>Eurotiomycetes</taxon>
        <taxon>Eurotiomycetidae</taxon>
        <taxon>Eurotiales</taxon>
        <taxon>Aspergillaceae</taxon>
        <taxon>Penicilliopsis</taxon>
    </lineage>
</organism>
<dbReference type="SUPFAM" id="SSF53448">
    <property type="entry name" value="Nucleotide-diphospho-sugar transferases"/>
    <property type="match status" value="1"/>
</dbReference>
<name>A0A1L9S660_9EURO</name>
<dbReference type="AlphaFoldDB" id="A0A1L9S660"/>
<reference evidence="2" key="1">
    <citation type="journal article" date="2017" name="Genome Biol.">
        <title>Comparative genomics reveals high biological diversity and specific adaptations in the industrially and medically important fungal genus Aspergillus.</title>
        <authorList>
            <person name="de Vries R.P."/>
            <person name="Riley R."/>
            <person name="Wiebenga A."/>
            <person name="Aguilar-Osorio G."/>
            <person name="Amillis S."/>
            <person name="Uchima C.A."/>
            <person name="Anderluh G."/>
            <person name="Asadollahi M."/>
            <person name="Askin M."/>
            <person name="Barry K."/>
            <person name="Battaglia E."/>
            <person name="Bayram O."/>
            <person name="Benocci T."/>
            <person name="Braus-Stromeyer S.A."/>
            <person name="Caldana C."/>
            <person name="Canovas D."/>
            <person name="Cerqueira G.C."/>
            <person name="Chen F."/>
            <person name="Chen W."/>
            <person name="Choi C."/>
            <person name="Clum A."/>
            <person name="Dos Santos R.A."/>
            <person name="Damasio A.R."/>
            <person name="Diallinas G."/>
            <person name="Emri T."/>
            <person name="Fekete E."/>
            <person name="Flipphi M."/>
            <person name="Freyberg S."/>
            <person name="Gallo A."/>
            <person name="Gournas C."/>
            <person name="Habgood R."/>
            <person name="Hainaut M."/>
            <person name="Harispe M.L."/>
            <person name="Henrissat B."/>
            <person name="Hilden K.S."/>
            <person name="Hope R."/>
            <person name="Hossain A."/>
            <person name="Karabika E."/>
            <person name="Karaffa L."/>
            <person name="Karanyi Z."/>
            <person name="Krasevec N."/>
            <person name="Kuo A."/>
            <person name="Kusch H."/>
            <person name="LaButti K."/>
            <person name="Lagendijk E.L."/>
            <person name="Lapidus A."/>
            <person name="Levasseur A."/>
            <person name="Lindquist E."/>
            <person name="Lipzen A."/>
            <person name="Logrieco A.F."/>
            <person name="MacCabe A."/>
            <person name="Maekelae M.R."/>
            <person name="Malavazi I."/>
            <person name="Melin P."/>
            <person name="Meyer V."/>
            <person name="Mielnichuk N."/>
            <person name="Miskei M."/>
            <person name="Molnar A.P."/>
            <person name="Mule G."/>
            <person name="Ngan C.Y."/>
            <person name="Orejas M."/>
            <person name="Orosz E."/>
            <person name="Ouedraogo J.P."/>
            <person name="Overkamp K.M."/>
            <person name="Park H.-S."/>
            <person name="Perrone G."/>
            <person name="Piumi F."/>
            <person name="Punt P.J."/>
            <person name="Ram A.F."/>
            <person name="Ramon A."/>
            <person name="Rauscher S."/>
            <person name="Record E."/>
            <person name="Riano-Pachon D.M."/>
            <person name="Robert V."/>
            <person name="Roehrig J."/>
            <person name="Ruller R."/>
            <person name="Salamov A."/>
            <person name="Salih N.S."/>
            <person name="Samson R.A."/>
            <person name="Sandor E."/>
            <person name="Sanguinetti M."/>
            <person name="Schuetze T."/>
            <person name="Sepcic K."/>
            <person name="Shelest E."/>
            <person name="Sherlock G."/>
            <person name="Sophianopoulou V."/>
            <person name="Squina F.M."/>
            <person name="Sun H."/>
            <person name="Susca A."/>
            <person name="Todd R.B."/>
            <person name="Tsang A."/>
            <person name="Unkles S.E."/>
            <person name="van de Wiele N."/>
            <person name="van Rossen-Uffink D."/>
            <person name="Oliveira J.V."/>
            <person name="Vesth T.C."/>
            <person name="Visser J."/>
            <person name="Yu J.-H."/>
            <person name="Zhou M."/>
            <person name="Andersen M.R."/>
            <person name="Archer D.B."/>
            <person name="Baker S.E."/>
            <person name="Benoit I."/>
            <person name="Brakhage A.A."/>
            <person name="Braus G.H."/>
            <person name="Fischer R."/>
            <person name="Frisvad J.C."/>
            <person name="Goldman G.H."/>
            <person name="Houbraken J."/>
            <person name="Oakley B."/>
            <person name="Pocsi I."/>
            <person name="Scazzocchio C."/>
            <person name="Seiboth B."/>
            <person name="vanKuyk P.A."/>
            <person name="Wortman J."/>
            <person name="Dyer P.S."/>
            <person name="Grigoriev I.V."/>
        </authorList>
    </citation>
    <scope>NUCLEOTIDE SEQUENCE [LARGE SCALE GENOMIC DNA]</scope>
    <source>
        <strain evidence="2">CBS 506.65</strain>
    </source>
</reference>
<dbReference type="EMBL" id="KV878357">
    <property type="protein sequence ID" value="OJJ42649.1"/>
    <property type="molecule type" value="Genomic_DNA"/>
</dbReference>
<evidence type="ECO:0008006" key="3">
    <source>
        <dbReference type="Google" id="ProtNLM"/>
    </source>
</evidence>
<dbReference type="InterPro" id="IPR008441">
    <property type="entry name" value="AfumC-like_glycosyl_Trfase"/>
</dbReference>
<protein>
    <recommendedName>
        <fullName evidence="3">Capsule polysaccharide biosynthesis protein</fullName>
    </recommendedName>
</protein>
<evidence type="ECO:0000313" key="1">
    <source>
        <dbReference type="EMBL" id="OJJ42649.1"/>
    </source>
</evidence>
<sequence length="399" mass="45744">MIPNIPEEYRDKLEFIEPTDRRTDEQVLASLSEHKPVTSEKNVWAYWHSGLTNMPKWNQRNVIDWVRILGPEWTVRVLDSVAGSVNNVLRFAPETLMPRAFVDRTMEGPYVGQHGADLTRTACLYEHGGVWMDVGSFLVRHLDRVCWNELEDLTSPYKVAIFMLWGLAPGNFFVAARKKDPLIYQWHRLFSHLWGDKKDIQDVLNDPLIAPVIPQTFENMSENFDYDWVDFNIAAGYAAQIICLTRLLCLEESDDGFSGVEYWRKNVLALDAGQETARTEWNSTFVGFGQRALDILALPCSGPDAEPTSDKYKDAEKVVWDMLANSTIWKVTHAQGLTHTPQLGTLLDMPENEGKDAAPNTFGELFRYGTRSFRQKRESVLRMPKREPTMTWKKGVLEP</sequence>